<gene>
    <name evidence="8" type="ORF">COU47_03335</name>
</gene>
<dbReference type="PANTHER" id="PTHR31272:SF4">
    <property type="entry name" value="CYTOCHROME C-TYPE BIOGENESIS PROTEIN HI_1454-RELATED"/>
    <property type="match status" value="1"/>
</dbReference>
<evidence type="ECO:0000256" key="1">
    <source>
        <dbReference type="ARBA" id="ARBA00004141"/>
    </source>
</evidence>
<keyword evidence="3 6" id="KW-0812">Transmembrane</keyword>
<dbReference type="AlphaFoldDB" id="A0A2H0TCW3"/>
<dbReference type="InterPro" id="IPR003834">
    <property type="entry name" value="Cyt_c_assmbl_TM_dom"/>
</dbReference>
<dbReference type="Pfam" id="PF02683">
    <property type="entry name" value="DsbD_TM"/>
    <property type="match status" value="1"/>
</dbReference>
<proteinExistence type="inferred from homology"/>
<reference evidence="9" key="1">
    <citation type="submission" date="2017-09" db="EMBL/GenBank/DDBJ databases">
        <title>Depth-based differentiation of microbial function through sediment-hosted aquifers and enrichment of novel symbionts in the deep terrestrial subsurface.</title>
        <authorList>
            <person name="Probst A.J."/>
            <person name="Ladd B."/>
            <person name="Jarett J.K."/>
            <person name="Geller-Mcgrath D.E."/>
            <person name="Sieber C.M.K."/>
            <person name="Emerson J.B."/>
            <person name="Anantharaman K."/>
            <person name="Thomas B.C."/>
            <person name="Malmstrom R."/>
            <person name="Stieglmeier M."/>
            <person name="Klingl A."/>
            <person name="Woyke T."/>
            <person name="Ryan C.M."/>
            <person name="Banfield J.F."/>
        </authorList>
    </citation>
    <scope>NUCLEOTIDE SEQUENCE [LARGE SCALE GENOMIC DNA]</scope>
</reference>
<comment type="similarity">
    <text evidence="2">Belongs to the DsbD family.</text>
</comment>
<evidence type="ECO:0000256" key="2">
    <source>
        <dbReference type="ARBA" id="ARBA00006143"/>
    </source>
</evidence>
<feature type="transmembrane region" description="Helical" evidence="6">
    <location>
        <begin position="47"/>
        <end position="69"/>
    </location>
</feature>
<evidence type="ECO:0000259" key="7">
    <source>
        <dbReference type="Pfam" id="PF02683"/>
    </source>
</evidence>
<dbReference type="GO" id="GO:0017004">
    <property type="term" value="P:cytochrome complex assembly"/>
    <property type="evidence" value="ECO:0007669"/>
    <property type="project" value="InterPro"/>
</dbReference>
<accession>A0A2H0TCW3</accession>
<evidence type="ECO:0000313" key="9">
    <source>
        <dbReference type="Proteomes" id="UP000231503"/>
    </source>
</evidence>
<comment type="caution">
    <text evidence="8">The sequence shown here is derived from an EMBL/GenBank/DDBJ whole genome shotgun (WGS) entry which is preliminary data.</text>
</comment>
<feature type="transmembrane region" description="Helical" evidence="6">
    <location>
        <begin position="203"/>
        <end position="228"/>
    </location>
</feature>
<dbReference type="PANTHER" id="PTHR31272">
    <property type="entry name" value="CYTOCHROME C-TYPE BIOGENESIS PROTEIN HI_1454-RELATED"/>
    <property type="match status" value="1"/>
</dbReference>
<keyword evidence="4 6" id="KW-1133">Transmembrane helix</keyword>
<sequence>MLDVSFIVAFLAGLVSFLSPCVLPIVPGFLAYLSGTSTSESASRLRIFLNSFVFVLGFSVVFALLGVLLNTLLESVAYDVQIWLARIGGAIIIFFGLYLAGLFHIPFLEQQHKFAVKKKFANSYITSFLFGAAFAAGWTPCVGAALGAILGLAATAPGKAFYLLFMYSLGLGVPFLIVGLFVSRAEAYINRYAGALSYVSKAFGIILIVLGVLVFTQSLNLIANFGFLNNLLLQ</sequence>
<feature type="transmembrane region" description="Helical" evidence="6">
    <location>
        <begin position="160"/>
        <end position="182"/>
    </location>
</feature>
<feature type="transmembrane region" description="Helical" evidence="6">
    <location>
        <begin position="81"/>
        <end position="107"/>
    </location>
</feature>
<evidence type="ECO:0000256" key="5">
    <source>
        <dbReference type="ARBA" id="ARBA00023136"/>
    </source>
</evidence>
<dbReference type="InterPro" id="IPR051790">
    <property type="entry name" value="Cytochrome_c-biogenesis_DsbD"/>
</dbReference>
<feature type="transmembrane region" description="Helical" evidence="6">
    <location>
        <begin position="128"/>
        <end position="154"/>
    </location>
</feature>
<dbReference type="Proteomes" id="UP000231503">
    <property type="component" value="Unassembled WGS sequence"/>
</dbReference>
<evidence type="ECO:0000256" key="4">
    <source>
        <dbReference type="ARBA" id="ARBA00022989"/>
    </source>
</evidence>
<evidence type="ECO:0000256" key="3">
    <source>
        <dbReference type="ARBA" id="ARBA00022692"/>
    </source>
</evidence>
<name>A0A2H0TCW3_9BACT</name>
<organism evidence="8 9">
    <name type="scientific">Candidatus Niyogibacteria bacterium CG10_big_fil_rev_8_21_14_0_10_46_36</name>
    <dbReference type="NCBI Taxonomy" id="1974726"/>
    <lineage>
        <taxon>Bacteria</taxon>
        <taxon>Candidatus Niyogiibacteriota</taxon>
    </lineage>
</organism>
<evidence type="ECO:0000256" key="6">
    <source>
        <dbReference type="SAM" id="Phobius"/>
    </source>
</evidence>
<dbReference type="EMBL" id="PFCO01000008">
    <property type="protein sequence ID" value="PIR69377.1"/>
    <property type="molecule type" value="Genomic_DNA"/>
</dbReference>
<keyword evidence="5 6" id="KW-0472">Membrane</keyword>
<protein>
    <submittedName>
        <fullName evidence="8">Cytochrome C biogenesis protein</fullName>
    </submittedName>
</protein>
<comment type="subcellular location">
    <subcellularLocation>
        <location evidence="1">Membrane</location>
        <topology evidence="1">Multi-pass membrane protein</topology>
    </subcellularLocation>
</comment>
<feature type="domain" description="Cytochrome C biogenesis protein transmembrane" evidence="7">
    <location>
        <begin position="7"/>
        <end position="215"/>
    </location>
</feature>
<feature type="transmembrane region" description="Helical" evidence="6">
    <location>
        <begin position="6"/>
        <end position="35"/>
    </location>
</feature>
<dbReference type="GO" id="GO:0016020">
    <property type="term" value="C:membrane"/>
    <property type="evidence" value="ECO:0007669"/>
    <property type="project" value="UniProtKB-SubCell"/>
</dbReference>
<evidence type="ECO:0000313" key="8">
    <source>
        <dbReference type="EMBL" id="PIR69377.1"/>
    </source>
</evidence>